<keyword evidence="3" id="KW-0489">Methyltransferase</keyword>
<evidence type="ECO:0000313" key="4">
    <source>
        <dbReference type="Proteomes" id="UP000622890"/>
    </source>
</evidence>
<gene>
    <name evidence="3" type="ORF">JJB74_22280</name>
</gene>
<name>A0A934T1K8_9BURK</name>
<accession>A0A934T1K8</accession>
<dbReference type="Gene3D" id="3.40.50.150">
    <property type="entry name" value="Vaccinia Virus protein VP39"/>
    <property type="match status" value="1"/>
</dbReference>
<dbReference type="GO" id="GO:0008170">
    <property type="term" value="F:N-methyltransferase activity"/>
    <property type="evidence" value="ECO:0007669"/>
    <property type="project" value="InterPro"/>
</dbReference>
<feature type="domain" description="DNA methylase adenine-specific" evidence="2">
    <location>
        <begin position="3"/>
        <end position="218"/>
    </location>
</feature>
<evidence type="ECO:0000313" key="3">
    <source>
        <dbReference type="EMBL" id="MBK4737357.1"/>
    </source>
</evidence>
<dbReference type="GO" id="GO:0003677">
    <property type="term" value="F:DNA binding"/>
    <property type="evidence" value="ECO:0007669"/>
    <property type="project" value="InterPro"/>
</dbReference>
<organism evidence="3 4">
    <name type="scientific">Noviherbaspirillum pedocola</name>
    <dbReference type="NCBI Taxonomy" id="2801341"/>
    <lineage>
        <taxon>Bacteria</taxon>
        <taxon>Pseudomonadati</taxon>
        <taxon>Pseudomonadota</taxon>
        <taxon>Betaproteobacteria</taxon>
        <taxon>Burkholderiales</taxon>
        <taxon>Oxalobacteraceae</taxon>
        <taxon>Noviherbaspirillum</taxon>
    </lineage>
</organism>
<keyword evidence="4" id="KW-1185">Reference proteome</keyword>
<dbReference type="Pfam" id="PF02384">
    <property type="entry name" value="N6_Mtase"/>
    <property type="match status" value="1"/>
</dbReference>
<evidence type="ECO:0000256" key="1">
    <source>
        <dbReference type="ARBA" id="ARBA00006594"/>
    </source>
</evidence>
<dbReference type="AlphaFoldDB" id="A0A934T1K8"/>
<dbReference type="GO" id="GO:0032259">
    <property type="term" value="P:methylation"/>
    <property type="evidence" value="ECO:0007669"/>
    <property type="project" value="UniProtKB-KW"/>
</dbReference>
<dbReference type="EMBL" id="JAEPBG010000011">
    <property type="protein sequence ID" value="MBK4737357.1"/>
    <property type="molecule type" value="Genomic_DNA"/>
</dbReference>
<dbReference type="Proteomes" id="UP000622890">
    <property type="component" value="Unassembled WGS sequence"/>
</dbReference>
<dbReference type="SUPFAM" id="SSF53335">
    <property type="entry name" value="S-adenosyl-L-methionine-dependent methyltransferases"/>
    <property type="match status" value="1"/>
</dbReference>
<comment type="similarity">
    <text evidence="1">Belongs to the N(4)/N(6)-methyltransferase family.</text>
</comment>
<dbReference type="RefSeq" id="WP_200595573.1">
    <property type="nucleotide sequence ID" value="NZ_JAEPBG010000011.1"/>
</dbReference>
<evidence type="ECO:0000259" key="2">
    <source>
        <dbReference type="Pfam" id="PF02384"/>
    </source>
</evidence>
<dbReference type="InterPro" id="IPR029063">
    <property type="entry name" value="SAM-dependent_MTases_sf"/>
</dbReference>
<reference evidence="3" key="1">
    <citation type="submission" date="2021-01" db="EMBL/GenBank/DDBJ databases">
        <title>Genome sequence of strain Noviherbaspirillum sp. DKR-6.</title>
        <authorList>
            <person name="Chaudhary D.K."/>
        </authorList>
    </citation>
    <scope>NUCLEOTIDE SEQUENCE</scope>
    <source>
        <strain evidence="3">DKR-6</strain>
    </source>
</reference>
<protein>
    <submittedName>
        <fullName evidence="3">SAM-dependent DNA methyltransferase</fullName>
    </submittedName>
</protein>
<keyword evidence="3" id="KW-0808">Transferase</keyword>
<sequence>MDKELGQYMTPPAIAKMAAKELGQCDVVIDFAVGDGSLLKAVCDIAKNQVQLIGFDVDRKMVAASKNLLSNAQIRNVNGLRARLGPLKISGNMGIICNPPFLGDLPDDMDWIKKAFPEVQGKKGFDRAEVQFLARALVTGRQFNAKIIIILPIGFADGDTYSRIRASLMKNYRLRKCIEVVGTPFMDTEARTVALVIDTSHTLTKEVEVCEFDVKNQTTVRVVKKHLIPGARLDARYHKAHSLAPHTDIVLKDLRVSITRGLYSRKEAVMRNVDALHTSDLAQARAGRLAANRHTVGDKERHVIAKKGDILLPRTGSRVSWNPVVLDSGNAPITDHVFRIRAPKAVRELVYQSFIHPSFQAWLHGISKGVCAKVVTKRELLEMPVFAWGIKEVTTYSS</sequence>
<proteinExistence type="inferred from homology"/>
<dbReference type="InterPro" id="IPR003356">
    <property type="entry name" value="DNA_methylase_A-5"/>
</dbReference>
<comment type="caution">
    <text evidence="3">The sequence shown here is derived from an EMBL/GenBank/DDBJ whole genome shotgun (WGS) entry which is preliminary data.</text>
</comment>